<comment type="caution">
    <text evidence="1">The sequence shown here is derived from an EMBL/GenBank/DDBJ whole genome shotgun (WGS) entry which is preliminary data.</text>
</comment>
<keyword evidence="2" id="KW-1185">Reference proteome</keyword>
<accession>A0A4R6ILX5</accession>
<name>A0A4R6ILX5_9SPHI</name>
<evidence type="ECO:0000313" key="2">
    <source>
        <dbReference type="Proteomes" id="UP000295499"/>
    </source>
</evidence>
<dbReference type="Proteomes" id="UP000295499">
    <property type="component" value="Unassembled WGS sequence"/>
</dbReference>
<organism evidence="1 2">
    <name type="scientific">Pedobacter duraquae</name>
    <dbReference type="NCBI Taxonomy" id="425511"/>
    <lineage>
        <taxon>Bacteria</taxon>
        <taxon>Pseudomonadati</taxon>
        <taxon>Bacteroidota</taxon>
        <taxon>Sphingobacteriia</taxon>
        <taxon>Sphingobacteriales</taxon>
        <taxon>Sphingobacteriaceae</taxon>
        <taxon>Pedobacter</taxon>
    </lineage>
</organism>
<proteinExistence type="predicted"/>
<protein>
    <recommendedName>
        <fullName evidence="3">Glycosyl transferase-like sugar-binding protein</fullName>
    </recommendedName>
</protein>
<sequence length="290" mass="33443">MFSKIKNSLAYRLPILYQRLLIFQNYKTLRKERSDINVLMMTGKNHIDLLKISVLSIARNWDKLPKLTIVSDGSLSLQQIEKVISFWKGELAVQNWADSIAYHKTKNRTSIAAYASANPFGKKMAVILHHAELYPTIWIDSDVLFFKDLSPFIPEYTDGIQCGGSEDNIAAYHDELVHKLHTNTAMLGKFNAGLLYVSGKNIYEKYKLDQLLSEIHPHYNFLTEQTIFAHIASQSQGIIWKEDIIRNFTSDNQDLKPTKIGNSIGRHYPSNVRHLIWRDAFFIKSEDERP</sequence>
<evidence type="ECO:0008006" key="3">
    <source>
        <dbReference type="Google" id="ProtNLM"/>
    </source>
</evidence>
<dbReference type="RefSeq" id="WP_133555098.1">
    <property type="nucleotide sequence ID" value="NZ_SNWM01000002.1"/>
</dbReference>
<dbReference type="OrthoDB" id="759218at2"/>
<gene>
    <name evidence="1" type="ORF">CLV32_2137</name>
</gene>
<reference evidence="1 2" key="1">
    <citation type="submission" date="2019-03" db="EMBL/GenBank/DDBJ databases">
        <title>Genomic Encyclopedia of Archaeal and Bacterial Type Strains, Phase II (KMG-II): from individual species to whole genera.</title>
        <authorList>
            <person name="Goeker M."/>
        </authorList>
    </citation>
    <scope>NUCLEOTIDE SEQUENCE [LARGE SCALE GENOMIC DNA]</scope>
    <source>
        <strain evidence="1 2">DSM 19034</strain>
    </source>
</reference>
<dbReference type="EMBL" id="SNWM01000002">
    <property type="protein sequence ID" value="TDO23150.1"/>
    <property type="molecule type" value="Genomic_DNA"/>
</dbReference>
<dbReference type="Gene3D" id="3.90.550.10">
    <property type="entry name" value="Spore Coat Polysaccharide Biosynthesis Protein SpsA, Chain A"/>
    <property type="match status" value="1"/>
</dbReference>
<evidence type="ECO:0000313" key="1">
    <source>
        <dbReference type="EMBL" id="TDO23150.1"/>
    </source>
</evidence>
<dbReference type="SUPFAM" id="SSF53448">
    <property type="entry name" value="Nucleotide-diphospho-sugar transferases"/>
    <property type="match status" value="1"/>
</dbReference>
<dbReference type="InterPro" id="IPR029044">
    <property type="entry name" value="Nucleotide-diphossugar_trans"/>
</dbReference>
<dbReference type="AlphaFoldDB" id="A0A4R6ILX5"/>